<protein>
    <submittedName>
        <fullName evidence="4">Uncharacterized protein</fullName>
    </submittedName>
</protein>
<dbReference type="Pfam" id="PF13561">
    <property type="entry name" value="adh_short_C2"/>
    <property type="match status" value="1"/>
</dbReference>
<dbReference type="SUPFAM" id="SSF51735">
    <property type="entry name" value="NAD(P)-binding Rossmann-fold domains"/>
    <property type="match status" value="1"/>
</dbReference>
<proteinExistence type="inferred from homology"/>
<dbReference type="PANTHER" id="PTHR24321">
    <property type="entry name" value="DEHYDROGENASES, SHORT CHAIN"/>
    <property type="match status" value="1"/>
</dbReference>
<dbReference type="PANTHER" id="PTHR24321:SF8">
    <property type="entry name" value="ESTRADIOL 17-BETA-DEHYDROGENASE 8-RELATED"/>
    <property type="match status" value="1"/>
</dbReference>
<reference evidence="4 5" key="1">
    <citation type="journal article" date="2024" name="Front Chem Biol">
        <title>Unveiling the potential of Daldinia eschscholtzii MFLUCC 19-0629 through bioactivity and bioinformatics studies for enhanced sustainable agriculture production.</title>
        <authorList>
            <person name="Brooks S."/>
            <person name="Weaver J.A."/>
            <person name="Klomchit A."/>
            <person name="Alharthi S.A."/>
            <person name="Onlamun T."/>
            <person name="Nurani R."/>
            <person name="Vong T.K."/>
            <person name="Alberti F."/>
            <person name="Greco C."/>
        </authorList>
    </citation>
    <scope>NUCLEOTIDE SEQUENCE [LARGE SCALE GENOMIC DNA]</scope>
    <source>
        <strain evidence="4">MFLUCC 19-0629</strain>
    </source>
</reference>
<dbReference type="PRINTS" id="PR00080">
    <property type="entry name" value="SDRFAMILY"/>
</dbReference>
<organism evidence="4 5">
    <name type="scientific">Daldinia eschscholtzii</name>
    <dbReference type="NCBI Taxonomy" id="292717"/>
    <lineage>
        <taxon>Eukaryota</taxon>
        <taxon>Fungi</taxon>
        <taxon>Dikarya</taxon>
        <taxon>Ascomycota</taxon>
        <taxon>Pezizomycotina</taxon>
        <taxon>Sordariomycetes</taxon>
        <taxon>Xylariomycetidae</taxon>
        <taxon>Xylariales</taxon>
        <taxon>Hypoxylaceae</taxon>
        <taxon>Daldinia</taxon>
    </lineage>
</organism>
<dbReference type="Proteomes" id="UP001369815">
    <property type="component" value="Unassembled WGS sequence"/>
</dbReference>
<comment type="similarity">
    <text evidence="1">Belongs to the short-chain dehydrogenases/reductases (SDR) family.</text>
</comment>
<accession>A0AAX6MHI0</accession>
<evidence type="ECO:0000256" key="3">
    <source>
        <dbReference type="ARBA" id="ARBA00023002"/>
    </source>
</evidence>
<keyword evidence="3" id="KW-0560">Oxidoreductase</keyword>
<name>A0AAX6MHI0_9PEZI</name>
<dbReference type="InterPro" id="IPR002347">
    <property type="entry name" value="SDR_fam"/>
</dbReference>
<dbReference type="InterPro" id="IPR036291">
    <property type="entry name" value="NAD(P)-bd_dom_sf"/>
</dbReference>
<dbReference type="FunFam" id="3.40.50.720:FF:000084">
    <property type="entry name" value="Short-chain dehydrogenase reductase"/>
    <property type="match status" value="1"/>
</dbReference>
<keyword evidence="2" id="KW-0521">NADP</keyword>
<comment type="caution">
    <text evidence="4">The sequence shown here is derived from an EMBL/GenBank/DDBJ whole genome shotgun (WGS) entry which is preliminary data.</text>
</comment>
<evidence type="ECO:0000313" key="5">
    <source>
        <dbReference type="Proteomes" id="UP001369815"/>
    </source>
</evidence>
<sequence>MAAFKISGYTILVGAGGGIGTELGASFAEAGSRGVLFGDINYDAAVKAAEGSKSVAIAKDYKAVAVKVDVTNAKSVQEMVDLAVKEFGRIDYVVNAAGVDGRKNVPFDQADVADFDRVFDINAKSILYVTQSVAKVMKAQESAKVDLGRHGVKDLGRGSIVNISSILGISALPNKVAYITSKHAVGGLTRACAVDYKSLGIRCNQVCPSWVDTPMSHEEYNRIPHLRGLIEQLPAAGRLIAPYEVASACLYLCTPAAYYINGSTLTLDSCVLVGPAVPAVE</sequence>
<dbReference type="CDD" id="cd05233">
    <property type="entry name" value="SDR_c"/>
    <property type="match status" value="1"/>
</dbReference>
<evidence type="ECO:0000256" key="1">
    <source>
        <dbReference type="ARBA" id="ARBA00006484"/>
    </source>
</evidence>
<dbReference type="Gene3D" id="3.40.50.720">
    <property type="entry name" value="NAD(P)-binding Rossmann-like Domain"/>
    <property type="match status" value="1"/>
</dbReference>
<dbReference type="GO" id="GO:0016491">
    <property type="term" value="F:oxidoreductase activity"/>
    <property type="evidence" value="ECO:0007669"/>
    <property type="project" value="UniProtKB-KW"/>
</dbReference>
<gene>
    <name evidence="4" type="ORF">Daesc_006608</name>
</gene>
<evidence type="ECO:0000313" key="4">
    <source>
        <dbReference type="EMBL" id="KAK6952079.1"/>
    </source>
</evidence>
<dbReference type="EMBL" id="JBANMG010000006">
    <property type="protein sequence ID" value="KAK6952079.1"/>
    <property type="molecule type" value="Genomic_DNA"/>
</dbReference>
<dbReference type="PRINTS" id="PR00081">
    <property type="entry name" value="GDHRDH"/>
</dbReference>
<dbReference type="AlphaFoldDB" id="A0AAX6MHI0"/>
<evidence type="ECO:0000256" key="2">
    <source>
        <dbReference type="ARBA" id="ARBA00022857"/>
    </source>
</evidence>
<keyword evidence="5" id="KW-1185">Reference proteome</keyword>